<dbReference type="InterPro" id="IPR001647">
    <property type="entry name" value="HTH_TetR"/>
</dbReference>
<keyword evidence="1" id="KW-0805">Transcription regulation</keyword>
<evidence type="ECO:0000313" key="7">
    <source>
        <dbReference type="Proteomes" id="UP001149140"/>
    </source>
</evidence>
<dbReference type="InterPro" id="IPR050109">
    <property type="entry name" value="HTH-type_TetR-like_transc_reg"/>
</dbReference>
<feature type="DNA-binding region" description="H-T-H motif" evidence="4">
    <location>
        <begin position="36"/>
        <end position="55"/>
    </location>
</feature>
<dbReference type="RefSeq" id="WP_270037779.1">
    <property type="nucleotide sequence ID" value="NZ_JAPDOD010000001.1"/>
</dbReference>
<name>A0A9X3MMW0_9ACTN</name>
<dbReference type="GO" id="GO:0000976">
    <property type="term" value="F:transcription cis-regulatory region binding"/>
    <property type="evidence" value="ECO:0007669"/>
    <property type="project" value="TreeGrafter"/>
</dbReference>
<sequence>MDPTAVRSMRSDARRNRARLIEVAATAFRDEGLEIGVDELARRTGVGVATLYRHFPAKTDLISAVMGTVFDELQDAASAALDAEDVLAHFLHSTMAVQCQNRGFLQALAHHDLPDDVRDGFSRRALEIFEPIVAAAHKAGTFRAELDAVDLLVVVRMLGAISTRPERRGADAYIAALLRGLAQ</sequence>
<accession>A0A9X3MMW0</accession>
<comment type="caution">
    <text evidence="6">The sequence shown here is derived from an EMBL/GenBank/DDBJ whole genome shotgun (WGS) entry which is preliminary data.</text>
</comment>
<dbReference type="SUPFAM" id="SSF46689">
    <property type="entry name" value="Homeodomain-like"/>
    <property type="match status" value="1"/>
</dbReference>
<dbReference type="PROSITE" id="PS50977">
    <property type="entry name" value="HTH_TETR_2"/>
    <property type="match status" value="1"/>
</dbReference>
<evidence type="ECO:0000256" key="1">
    <source>
        <dbReference type="ARBA" id="ARBA00023015"/>
    </source>
</evidence>
<dbReference type="PANTHER" id="PTHR30055">
    <property type="entry name" value="HTH-TYPE TRANSCRIPTIONAL REGULATOR RUTR"/>
    <property type="match status" value="1"/>
</dbReference>
<evidence type="ECO:0000259" key="5">
    <source>
        <dbReference type="PROSITE" id="PS50977"/>
    </source>
</evidence>
<evidence type="ECO:0000256" key="2">
    <source>
        <dbReference type="ARBA" id="ARBA00023125"/>
    </source>
</evidence>
<gene>
    <name evidence="6" type="ORF">OM076_02475</name>
</gene>
<dbReference type="PRINTS" id="PR00455">
    <property type="entry name" value="HTHTETR"/>
</dbReference>
<dbReference type="InterPro" id="IPR036271">
    <property type="entry name" value="Tet_transcr_reg_TetR-rel_C_sf"/>
</dbReference>
<dbReference type="GO" id="GO:0003700">
    <property type="term" value="F:DNA-binding transcription factor activity"/>
    <property type="evidence" value="ECO:0007669"/>
    <property type="project" value="TreeGrafter"/>
</dbReference>
<keyword evidence="2 4" id="KW-0238">DNA-binding</keyword>
<dbReference type="InterPro" id="IPR009057">
    <property type="entry name" value="Homeodomain-like_sf"/>
</dbReference>
<dbReference type="InterPro" id="IPR049445">
    <property type="entry name" value="TetR_SbtR-like_C"/>
</dbReference>
<organism evidence="6 7">
    <name type="scientific">Solirubrobacter ginsenosidimutans</name>
    <dbReference type="NCBI Taxonomy" id="490573"/>
    <lineage>
        <taxon>Bacteria</taxon>
        <taxon>Bacillati</taxon>
        <taxon>Actinomycetota</taxon>
        <taxon>Thermoleophilia</taxon>
        <taxon>Solirubrobacterales</taxon>
        <taxon>Solirubrobacteraceae</taxon>
        <taxon>Solirubrobacter</taxon>
    </lineage>
</organism>
<dbReference type="PANTHER" id="PTHR30055:SF234">
    <property type="entry name" value="HTH-TYPE TRANSCRIPTIONAL REGULATOR BETI"/>
    <property type="match status" value="1"/>
</dbReference>
<proteinExistence type="predicted"/>
<keyword evidence="7" id="KW-1185">Reference proteome</keyword>
<protein>
    <submittedName>
        <fullName evidence="6">TetR/AcrR family transcriptional regulator</fullName>
    </submittedName>
</protein>
<evidence type="ECO:0000256" key="3">
    <source>
        <dbReference type="ARBA" id="ARBA00023163"/>
    </source>
</evidence>
<dbReference type="EMBL" id="JAPDOD010000001">
    <property type="protein sequence ID" value="MDA0159117.1"/>
    <property type="molecule type" value="Genomic_DNA"/>
</dbReference>
<dbReference type="Pfam" id="PF21597">
    <property type="entry name" value="TetR_C_43"/>
    <property type="match status" value="1"/>
</dbReference>
<dbReference type="SUPFAM" id="SSF48498">
    <property type="entry name" value="Tetracyclin repressor-like, C-terminal domain"/>
    <property type="match status" value="1"/>
</dbReference>
<dbReference type="AlphaFoldDB" id="A0A9X3MMW0"/>
<feature type="domain" description="HTH tetR-type" evidence="5">
    <location>
        <begin position="14"/>
        <end position="73"/>
    </location>
</feature>
<dbReference type="Gene3D" id="1.10.357.10">
    <property type="entry name" value="Tetracycline Repressor, domain 2"/>
    <property type="match status" value="1"/>
</dbReference>
<reference evidence="6" key="1">
    <citation type="submission" date="2022-10" db="EMBL/GenBank/DDBJ databases">
        <title>The WGS of Solirubrobacter ginsenosidimutans DSM 21036.</title>
        <authorList>
            <person name="Jiang Z."/>
        </authorList>
    </citation>
    <scope>NUCLEOTIDE SEQUENCE</scope>
    <source>
        <strain evidence="6">DSM 21036</strain>
    </source>
</reference>
<dbReference type="Proteomes" id="UP001149140">
    <property type="component" value="Unassembled WGS sequence"/>
</dbReference>
<dbReference type="Pfam" id="PF00440">
    <property type="entry name" value="TetR_N"/>
    <property type="match status" value="1"/>
</dbReference>
<keyword evidence="3" id="KW-0804">Transcription</keyword>
<evidence type="ECO:0000256" key="4">
    <source>
        <dbReference type="PROSITE-ProRule" id="PRU00335"/>
    </source>
</evidence>
<evidence type="ECO:0000313" key="6">
    <source>
        <dbReference type="EMBL" id="MDA0159117.1"/>
    </source>
</evidence>